<evidence type="ECO:0000313" key="2">
    <source>
        <dbReference type="EMBL" id="STE84887.1"/>
    </source>
</evidence>
<evidence type="ECO:0000313" key="3">
    <source>
        <dbReference type="Proteomes" id="UP000254849"/>
    </source>
</evidence>
<gene>
    <name evidence="2" type="ORF">NCTC9529_04188</name>
</gene>
<accession>A0ABY1W8A3</accession>
<feature type="transmembrane region" description="Helical" evidence="1">
    <location>
        <begin position="6"/>
        <end position="25"/>
    </location>
</feature>
<keyword evidence="1" id="KW-0472">Membrane</keyword>
<comment type="caution">
    <text evidence="2">The sequence shown here is derived from an EMBL/GenBank/DDBJ whole genome shotgun (WGS) entry which is preliminary data.</text>
</comment>
<organism evidence="2 3">
    <name type="scientific">Cronobacter universalis NCTC 9529</name>
    <dbReference type="NCBI Taxonomy" id="1074000"/>
    <lineage>
        <taxon>Bacteria</taxon>
        <taxon>Pseudomonadati</taxon>
        <taxon>Pseudomonadota</taxon>
        <taxon>Gammaproteobacteria</taxon>
        <taxon>Enterobacterales</taxon>
        <taxon>Enterobacteriaceae</taxon>
        <taxon>Cronobacter</taxon>
    </lineage>
</organism>
<dbReference type="EMBL" id="UFYH01000002">
    <property type="protein sequence ID" value="STE84887.1"/>
    <property type="molecule type" value="Genomic_DNA"/>
</dbReference>
<protein>
    <submittedName>
        <fullName evidence="2">Uncharacterized protein</fullName>
    </submittedName>
</protein>
<reference evidence="2 3" key="1">
    <citation type="submission" date="2018-06" db="EMBL/GenBank/DDBJ databases">
        <authorList>
            <consortium name="Pathogen Informatics"/>
            <person name="Doyle S."/>
        </authorList>
    </citation>
    <scope>NUCLEOTIDE SEQUENCE [LARGE SCALE GENOMIC DNA]</scope>
    <source>
        <strain evidence="3">NCTC 9529</strain>
    </source>
</reference>
<keyword evidence="3" id="KW-1185">Reference proteome</keyword>
<sequence length="51" mass="5947">MILKALVLIITAIVLAFMIVLMFYLNYKHNEKKDISANKKSFLRKLLLPPE</sequence>
<name>A0ABY1W8A3_9ENTR</name>
<evidence type="ECO:0000256" key="1">
    <source>
        <dbReference type="SAM" id="Phobius"/>
    </source>
</evidence>
<keyword evidence="1" id="KW-1133">Transmembrane helix</keyword>
<dbReference type="Proteomes" id="UP000254849">
    <property type="component" value="Unassembled WGS sequence"/>
</dbReference>
<proteinExistence type="predicted"/>
<keyword evidence="1" id="KW-0812">Transmembrane</keyword>